<proteinExistence type="predicted"/>
<evidence type="ECO:0000313" key="3">
    <source>
        <dbReference type="Proteomes" id="UP000499080"/>
    </source>
</evidence>
<reference evidence="2 3" key="1">
    <citation type="journal article" date="2019" name="Sci. Rep.">
        <title>Orb-weaving spider Araneus ventricosus genome elucidates the spidroin gene catalogue.</title>
        <authorList>
            <person name="Kono N."/>
            <person name="Nakamura H."/>
            <person name="Ohtoshi R."/>
            <person name="Moran D.A.P."/>
            <person name="Shinohara A."/>
            <person name="Yoshida Y."/>
            <person name="Fujiwara M."/>
            <person name="Mori M."/>
            <person name="Tomita M."/>
            <person name="Arakawa K."/>
        </authorList>
    </citation>
    <scope>NUCLEOTIDE SEQUENCE [LARGE SCALE GENOMIC DNA]</scope>
</reference>
<dbReference type="AlphaFoldDB" id="A0A4Y2WPS7"/>
<evidence type="ECO:0000256" key="1">
    <source>
        <dbReference type="SAM" id="MobiDB-lite"/>
    </source>
</evidence>
<name>A0A4Y2WPS7_ARAVE</name>
<gene>
    <name evidence="2" type="ORF">AVEN_123041_1</name>
</gene>
<feature type="region of interest" description="Disordered" evidence="1">
    <location>
        <begin position="1"/>
        <end position="20"/>
    </location>
</feature>
<sequence>MSLLPKSLASKLPGEKSPWDCTHVPPPDSAFYYLKIVRSQANTDHLHNRHSGLLPFAFIILNNWDHSLPGYRFSLPISSSRLIAPCYSLNRWLFVLMGTLQQLSVMI</sequence>
<feature type="compositionally biased region" description="Low complexity" evidence="1">
    <location>
        <begin position="1"/>
        <end position="12"/>
    </location>
</feature>
<accession>A0A4Y2WPS7</accession>
<dbReference type="EMBL" id="BGPR01063408">
    <property type="protein sequence ID" value="GBO38614.1"/>
    <property type="molecule type" value="Genomic_DNA"/>
</dbReference>
<evidence type="ECO:0000313" key="2">
    <source>
        <dbReference type="EMBL" id="GBO38614.1"/>
    </source>
</evidence>
<dbReference type="Proteomes" id="UP000499080">
    <property type="component" value="Unassembled WGS sequence"/>
</dbReference>
<organism evidence="2 3">
    <name type="scientific">Araneus ventricosus</name>
    <name type="common">Orbweaver spider</name>
    <name type="synonym">Epeira ventricosa</name>
    <dbReference type="NCBI Taxonomy" id="182803"/>
    <lineage>
        <taxon>Eukaryota</taxon>
        <taxon>Metazoa</taxon>
        <taxon>Ecdysozoa</taxon>
        <taxon>Arthropoda</taxon>
        <taxon>Chelicerata</taxon>
        <taxon>Arachnida</taxon>
        <taxon>Araneae</taxon>
        <taxon>Araneomorphae</taxon>
        <taxon>Entelegynae</taxon>
        <taxon>Araneoidea</taxon>
        <taxon>Araneidae</taxon>
        <taxon>Araneus</taxon>
    </lineage>
</organism>
<protein>
    <submittedName>
        <fullName evidence="2">Uncharacterized protein</fullName>
    </submittedName>
</protein>
<comment type="caution">
    <text evidence="2">The sequence shown here is derived from an EMBL/GenBank/DDBJ whole genome shotgun (WGS) entry which is preliminary data.</text>
</comment>
<keyword evidence="3" id="KW-1185">Reference proteome</keyword>